<dbReference type="AlphaFoldDB" id="A0A0F9G681"/>
<reference evidence="1" key="1">
    <citation type="journal article" date="2015" name="Nature">
        <title>Complex archaea that bridge the gap between prokaryotes and eukaryotes.</title>
        <authorList>
            <person name="Spang A."/>
            <person name="Saw J.H."/>
            <person name="Jorgensen S.L."/>
            <person name="Zaremba-Niedzwiedzka K."/>
            <person name="Martijn J."/>
            <person name="Lind A.E."/>
            <person name="van Eijk R."/>
            <person name="Schleper C."/>
            <person name="Guy L."/>
            <person name="Ettema T.J."/>
        </authorList>
    </citation>
    <scope>NUCLEOTIDE SEQUENCE</scope>
</reference>
<sequence>MELSISERLVLLSVLPGEGDVTTLKVVRDLRMTLSFSEEEHKEYQFVQEGTMLRWNDKVEQVKEIQIGEKAKDIIVLGLSKLNEQKKLKMEHLPLYEKFIETK</sequence>
<proteinExistence type="predicted"/>
<accession>A0A0F9G681</accession>
<evidence type="ECO:0000313" key="1">
    <source>
        <dbReference type="EMBL" id="KKL85961.1"/>
    </source>
</evidence>
<comment type="caution">
    <text evidence="1">The sequence shown here is derived from an EMBL/GenBank/DDBJ whole genome shotgun (WGS) entry which is preliminary data.</text>
</comment>
<protein>
    <submittedName>
        <fullName evidence="1">Uncharacterized protein</fullName>
    </submittedName>
</protein>
<dbReference type="EMBL" id="LAZR01021254">
    <property type="protein sequence ID" value="KKL85961.1"/>
    <property type="molecule type" value="Genomic_DNA"/>
</dbReference>
<gene>
    <name evidence="1" type="ORF">LCGC14_1949500</name>
</gene>
<name>A0A0F9G681_9ZZZZ</name>
<organism evidence="1">
    <name type="scientific">marine sediment metagenome</name>
    <dbReference type="NCBI Taxonomy" id="412755"/>
    <lineage>
        <taxon>unclassified sequences</taxon>
        <taxon>metagenomes</taxon>
        <taxon>ecological metagenomes</taxon>
    </lineage>
</organism>